<dbReference type="GO" id="GO:0072686">
    <property type="term" value="C:mitotic spindle"/>
    <property type="evidence" value="ECO:0007669"/>
    <property type="project" value="TreeGrafter"/>
</dbReference>
<proteinExistence type="predicted"/>
<evidence type="ECO:0000256" key="2">
    <source>
        <dbReference type="ARBA" id="ARBA00012489"/>
    </source>
</evidence>
<dbReference type="EC" id="3.4.22.49" evidence="2"/>
<feature type="domain" description="Peptidase C50" evidence="5">
    <location>
        <begin position="1868"/>
        <end position="1962"/>
    </location>
</feature>
<reference evidence="6 7" key="1">
    <citation type="submission" date="2018-06" db="EMBL/GenBank/DDBJ databases">
        <title>The Genome of Cuscuta australis (Dodder) Provides Insight into the Evolution of Plant Parasitism.</title>
        <authorList>
            <person name="Liu H."/>
        </authorList>
    </citation>
    <scope>NUCLEOTIDE SEQUENCE [LARGE SCALE GENOMIC DNA]</scope>
    <source>
        <strain evidence="7">cv. Yunnan</strain>
        <tissue evidence="6">Vines</tissue>
    </source>
</reference>
<evidence type="ECO:0000256" key="4">
    <source>
        <dbReference type="ARBA" id="ARBA00022829"/>
    </source>
</evidence>
<dbReference type="Pfam" id="PF25113">
    <property type="entry name" value="TPR_ESP1_2nd"/>
    <property type="match status" value="1"/>
</dbReference>
<dbReference type="InterPro" id="IPR056933">
    <property type="entry name" value="TPR_ESP1"/>
</dbReference>
<name>A0A328DLQ3_9ASTE</name>
<dbReference type="GO" id="GO:0005737">
    <property type="term" value="C:cytoplasm"/>
    <property type="evidence" value="ECO:0007669"/>
    <property type="project" value="TreeGrafter"/>
</dbReference>
<dbReference type="PANTHER" id="PTHR12792">
    <property type="entry name" value="EXTRA SPINDLE POLES 1-RELATED"/>
    <property type="match status" value="1"/>
</dbReference>
<dbReference type="EMBL" id="NQVE01000142">
    <property type="protein sequence ID" value="RAL44963.1"/>
    <property type="molecule type" value="Genomic_DNA"/>
</dbReference>
<protein>
    <recommendedName>
        <fullName evidence="2">separase</fullName>
        <ecNumber evidence="2">3.4.22.49</ecNumber>
    </recommendedName>
</protein>
<keyword evidence="7" id="KW-1185">Reference proteome</keyword>
<keyword evidence="3" id="KW-0378">Hydrolase</keyword>
<evidence type="ECO:0000256" key="1">
    <source>
        <dbReference type="ARBA" id="ARBA00000451"/>
    </source>
</evidence>
<dbReference type="Proteomes" id="UP000249390">
    <property type="component" value="Unassembled WGS sequence"/>
</dbReference>
<accession>A0A328DLQ3</accession>
<dbReference type="GO" id="GO:0051307">
    <property type="term" value="P:meiotic chromosome separation"/>
    <property type="evidence" value="ECO:0007669"/>
    <property type="project" value="TreeGrafter"/>
</dbReference>
<dbReference type="Pfam" id="PF25110">
    <property type="entry name" value="TPR_ESP1"/>
    <property type="match status" value="1"/>
</dbReference>
<evidence type="ECO:0000313" key="6">
    <source>
        <dbReference type="EMBL" id="RAL44963.1"/>
    </source>
</evidence>
<keyword evidence="4" id="KW-0159">Chromosome partition</keyword>
<dbReference type="Pfam" id="PF03568">
    <property type="entry name" value="Separin_C"/>
    <property type="match status" value="1"/>
</dbReference>
<dbReference type="InterPro" id="IPR030397">
    <property type="entry name" value="SEPARIN_core_dom"/>
</dbReference>
<dbReference type="InterPro" id="IPR005314">
    <property type="entry name" value="Peptidase_C50"/>
</dbReference>
<dbReference type="GO" id="GO:0004197">
    <property type="term" value="F:cysteine-type endopeptidase activity"/>
    <property type="evidence" value="ECO:0007669"/>
    <property type="project" value="InterPro"/>
</dbReference>
<evidence type="ECO:0000259" key="5">
    <source>
        <dbReference type="PROSITE" id="PS51700"/>
    </source>
</evidence>
<comment type="caution">
    <text evidence="6">The sequence shown here is derived from an EMBL/GenBank/DDBJ whole genome shotgun (WGS) entry which is preliminary data.</text>
</comment>
<gene>
    <name evidence="6" type="ORF">DM860_003722</name>
</gene>
<sequence length="2090" mass="235073">MGSAADASVSLLSELQSGNEFSRNTYTGFSNYLHEFSTISKPNKSSKSGENFTSIRALCKRFLPFLNKALGLLPKRLSETSKISKESASHLLDVYKLCLNCLDLVASQLDAKPHSVELQKLRFVRYLVEWERYQEAEGEAFCILESLQGDCCQGEEAKSVVSKRRELLRPFNEESVDQEYASMVLDIAVTLLKCAWMKQSKDASDYDRILHLVNEALPWLKVIEANASDKMHQMLLKYLSRIALFMADNLACFGGHLACMYCQQIFDLYGRSSQRGEVWKLAHNMCSSLFGQQEASDIVDVLRCILESMSAESKTGKESNAIKFLELIHSSANKCRKTRNYSSISMLFEELALNHSGKGISTADLIIGIYATGLSILHLMSHSTIQGNTKDGSAFRLLLRQENIFQKLKSLLDSLKRDFDIGVKRRSSSHKQILYLPSYFDALRFLCHPLAQIFISERKEDFTEMESLYVVQDAFSQYCHLLNQCHSVLDNKQDAFDEKNSTIQVAVAGFSLSLRTKLKIEENAKFIDYFIHSDIHTYGLKYLFTSLYNLAVAFYRGKQMIEAAKALKFCSKASCAWILKSCEKFSHISNELQDEISEDSVISFISNSFSKIVNVLDVVYHSCSNNEVDEILTDCLKSWCMAKYIFDTLPCPTNIIKQFVKIKLGALKELGIEEDATLLHPILPSSIEYKGTVGLLMEEELQAYKDLNAMNPSFCQKMRLKIMNILLEKVYHTEDAYSQRARILIAKSRELRAKGLCHDCILCLSEAISTMERYFVVKRSESEKLSCMDSACDIVPRAYCIRALCTNEIEPSSKLFYEDIHAAVRMFNSHQCHPSDQCNMLSEAMLNLFYQIIDLLSIKGDLNIHAEIFEVIIRLFQLKNIPLETLVSLLWKHRRISHALCTSHVNDLFIQALSKHCGKAVNSFEYWTNCLKASQPLLVGFQMSFHTMFALSSQNPCDHGVSVPPDISDAKVKLIALDLTSNVPLSSASAFISAYLYYDLSERLVQSGQLTEALSYAKDAYHLRLALLKGKFLLHMEQQNKNCLASFQILDSVASDAWFSEGVSFDCESCILTPWNVLQCYLESTLQVGIINEILGNGNAAKHYLQLGKDIAFSQSLPIFIASFSCILGQTYFKQKLWELAEKEIKAAKALVDCFSDVSCKCIAVFEVFIDQLFGDLYINQFCSNPESFTSKELAHAKEKYGSAIDKLALSKWNAFLDGPKAVVSDHQVLKEVSTKRRNPKNAVETVIASKKKEVLESGMRMTRSRYRSSIKQCETAGEQFDTATDLNCKCHRMNCWHQLPLEALQSGSIRNFIYFKWELVRRQLLQRMLISIGKCLCLCDENHEAHKVFLQSVSLVTRDPSCLQYSSLSFISLLEQVGKDTWSKLFAIDHVEMIYHICWSALKSNCCKATRKLCSKNNCDFSSINISEIVYWLKVAFTQSRDVPLLFQKISRLLAAVYVLSTSVKSLSIPSSSVIPECQWASFFHQASIGAHFNLQLFSATMRQQNGQDLLDIKGSCPSSNEAGKRNHITLRLAPGSVDSLEDFVQQFFKSLPSSTVVCISLIFGDLAILLSQLLFRPSPIQAWILLSRMSSIDQPVIAILPINSVLKDTQELYSSISSQACDFTKQWHCPWAASGVIDTVAPLYRDILENNHFSSSTCLLDDTSESRSLWWKWRKQLDKALSKFLQDLEELWLGPWKYLLLGELSECELLDSLLMNLTEHLRLEYKVDVNMALLKIILGGATHAAEKGDCVSQLVSTNGCHIGGECVRMPQTLSKICTYSEAVYKTILDAAAKLEDSGCLNRKPSILVLDFDLQMLPWENMPILRDQEVYRMPSVGAITATLLKRCLHQETLEEGDGLYSIPFIDPLDSYYVLNPSGDLSSTQAEFENWFNEQNFEGKSGIAPTVEELTGALKKHDLFLYFGHGSGMQYIPGNEIKSLDPCSASLLMGCSSGSLISNGAYIPQGAPLYFLSAGSPIIVATLWDVTDKDIDRFGKAMLECWFRERSTTAINGGCDQCMAGVSEEFECLDITGKKGKGKKGMNKSSCSCRHRPRVGSFMGQARKACVLPYLIGAAPVCYGVPTGITRKTD</sequence>
<dbReference type="GO" id="GO:0006508">
    <property type="term" value="P:proteolysis"/>
    <property type="evidence" value="ECO:0007669"/>
    <property type="project" value="InterPro"/>
</dbReference>
<evidence type="ECO:0000256" key="3">
    <source>
        <dbReference type="ARBA" id="ARBA00022801"/>
    </source>
</evidence>
<dbReference type="GO" id="GO:0005634">
    <property type="term" value="C:nucleus"/>
    <property type="evidence" value="ECO:0007669"/>
    <property type="project" value="InterPro"/>
</dbReference>
<organism evidence="6 7">
    <name type="scientific">Cuscuta australis</name>
    <dbReference type="NCBI Taxonomy" id="267555"/>
    <lineage>
        <taxon>Eukaryota</taxon>
        <taxon>Viridiplantae</taxon>
        <taxon>Streptophyta</taxon>
        <taxon>Embryophyta</taxon>
        <taxon>Tracheophyta</taxon>
        <taxon>Spermatophyta</taxon>
        <taxon>Magnoliopsida</taxon>
        <taxon>eudicotyledons</taxon>
        <taxon>Gunneridae</taxon>
        <taxon>Pentapetalae</taxon>
        <taxon>asterids</taxon>
        <taxon>lamiids</taxon>
        <taxon>Solanales</taxon>
        <taxon>Convolvulaceae</taxon>
        <taxon>Cuscuteae</taxon>
        <taxon>Cuscuta</taxon>
        <taxon>Cuscuta subgen. Grammica</taxon>
        <taxon>Cuscuta sect. Cleistogrammica</taxon>
    </lineage>
</organism>
<dbReference type="PANTHER" id="PTHR12792:SF0">
    <property type="entry name" value="SEPARIN"/>
    <property type="match status" value="1"/>
</dbReference>
<dbReference type="InterPro" id="IPR056932">
    <property type="entry name" value="TPR_ESP1_2nd"/>
</dbReference>
<comment type="catalytic activity">
    <reaction evidence="1">
        <text>All bonds known to be hydrolyzed by this endopeptidase have arginine in P1 and an acidic residue in P4. P6 is often occupied by an acidic residue or by a hydroxy-amino-acid residue, the phosphorylation of which enhances cleavage.</text>
        <dbReference type="EC" id="3.4.22.49"/>
    </reaction>
</comment>
<evidence type="ECO:0000313" key="7">
    <source>
        <dbReference type="Proteomes" id="UP000249390"/>
    </source>
</evidence>
<dbReference type="PROSITE" id="PS51700">
    <property type="entry name" value="SEPARIN"/>
    <property type="match status" value="1"/>
</dbReference>